<dbReference type="GO" id="GO:0016757">
    <property type="term" value="F:glycosyltransferase activity"/>
    <property type="evidence" value="ECO:0007669"/>
    <property type="project" value="UniProtKB-KW"/>
</dbReference>
<evidence type="ECO:0000256" key="12">
    <source>
        <dbReference type="ARBA" id="ARBA00023277"/>
    </source>
</evidence>
<comment type="caution">
    <text evidence="15">The sequence shown here is derived from an EMBL/GenBank/DDBJ whole genome shotgun (WGS) entry which is preliminary data.</text>
</comment>
<sequence length="535" mass="60561">MAVSKTNKKTKHQSYISVPSQIITSISQSSLESLLQSPKKKQSPTSKLRFLSKNPRFFFIFLIFLSGFLYMWLNFDPVTPFSRNPCSISQENAFISSGLSSFHQNESKIDGFWVQPDGMGYRPCLDFSERYRTESGVVVKDRTKYLLVVVSGGMNQQRNQIVDAVVIARILGAALVVPILQVNVIWGDESEFADIFDLEHFKNVLANDVRIVSSLPSTHLMTRPVEEKRTPLHVSADWIRSRYHRRLRRDGVLLLRGLDSRLSKDLPSDLQKLRCKVAFNALRFAPHISELGNKLTERMRNKGPYLALHLRMEKDVWVRTGCLPGLTHDYDEMINNERKARPELLTSRSNMTYHDRKLAGLCPLNALEVARLLKALGAPKSARIYWAGGVPLGGKEALLPLTREFPHFYNKEDLALPGELEPFAKKASLMAAIDYIVSERSDVFMASHGGNMGHAIQGHRAYGGHKKTIIPNKRQMLPYFMDSSIPELEFNKIIMDLHRDSLGQPELRTSKAGRDVTKYPIPECMCNGTITDSSI</sequence>
<evidence type="ECO:0000256" key="14">
    <source>
        <dbReference type="SAM" id="Phobius"/>
    </source>
</evidence>
<keyword evidence="10" id="KW-0325">Glycoprotein</keyword>
<dbReference type="PANTHER" id="PTHR31741:SF66">
    <property type="entry name" value="O-FUCOSYLTRANSFERASE 20"/>
    <property type="match status" value="1"/>
</dbReference>
<dbReference type="InterPro" id="IPR024709">
    <property type="entry name" value="FucosylTrfase_pln"/>
</dbReference>
<feature type="transmembrane region" description="Helical" evidence="14">
    <location>
        <begin position="57"/>
        <end position="75"/>
    </location>
</feature>
<evidence type="ECO:0000256" key="1">
    <source>
        <dbReference type="ARBA" id="ARBA00004606"/>
    </source>
</evidence>
<dbReference type="InterPro" id="IPR019378">
    <property type="entry name" value="GDP-Fuc_O-FucTrfase"/>
</dbReference>
<dbReference type="GO" id="GO:0016020">
    <property type="term" value="C:membrane"/>
    <property type="evidence" value="ECO:0007669"/>
    <property type="project" value="UniProtKB-SubCell"/>
</dbReference>
<name>A0AAV6Y8Y7_9LAMI</name>
<keyword evidence="6 14" id="KW-0812">Transmembrane</keyword>
<evidence type="ECO:0000256" key="9">
    <source>
        <dbReference type="ARBA" id="ARBA00023136"/>
    </source>
</evidence>
<evidence type="ECO:0000256" key="11">
    <source>
        <dbReference type="ARBA" id="ARBA00023253"/>
    </source>
</evidence>
<evidence type="ECO:0000256" key="6">
    <source>
        <dbReference type="ARBA" id="ARBA00022692"/>
    </source>
</evidence>
<evidence type="ECO:0000313" key="16">
    <source>
        <dbReference type="Proteomes" id="UP000826271"/>
    </source>
</evidence>
<dbReference type="Proteomes" id="UP000826271">
    <property type="component" value="Unassembled WGS sequence"/>
</dbReference>
<evidence type="ECO:0000313" key="15">
    <source>
        <dbReference type="EMBL" id="KAG8391304.1"/>
    </source>
</evidence>
<reference evidence="15" key="1">
    <citation type="submission" date="2019-10" db="EMBL/GenBank/DDBJ databases">
        <authorList>
            <person name="Zhang R."/>
            <person name="Pan Y."/>
            <person name="Wang J."/>
            <person name="Ma R."/>
            <person name="Yu S."/>
        </authorList>
    </citation>
    <scope>NUCLEOTIDE SEQUENCE</scope>
    <source>
        <strain evidence="15">LA-IB0</strain>
        <tissue evidence="15">Leaf</tissue>
    </source>
</reference>
<evidence type="ECO:0000256" key="3">
    <source>
        <dbReference type="ARBA" id="ARBA00007737"/>
    </source>
</evidence>
<comment type="subcellular location">
    <subcellularLocation>
        <location evidence="1">Membrane</location>
        <topology evidence="1">Single-pass type II membrane protein</topology>
    </subcellularLocation>
</comment>
<comment type="pathway">
    <text evidence="2">Glycan metabolism.</text>
</comment>
<keyword evidence="7" id="KW-0735">Signal-anchor</keyword>
<dbReference type="AlphaFoldDB" id="A0AAV6Y8Y7"/>
<proteinExistence type="inferred from homology"/>
<evidence type="ECO:0000256" key="13">
    <source>
        <dbReference type="ARBA" id="ARBA00030350"/>
    </source>
</evidence>
<dbReference type="EMBL" id="WHWC01000001">
    <property type="protein sequence ID" value="KAG8391304.1"/>
    <property type="molecule type" value="Genomic_DNA"/>
</dbReference>
<evidence type="ECO:0000256" key="8">
    <source>
        <dbReference type="ARBA" id="ARBA00022989"/>
    </source>
</evidence>
<protein>
    <recommendedName>
        <fullName evidence="13">O-fucosyltransferase family protein</fullName>
    </recommendedName>
</protein>
<keyword evidence="12" id="KW-0119">Carbohydrate metabolism</keyword>
<keyword evidence="16" id="KW-1185">Reference proteome</keyword>
<dbReference type="PANTHER" id="PTHR31741">
    <property type="entry name" value="OS02G0726500 PROTEIN-RELATED"/>
    <property type="match status" value="1"/>
</dbReference>
<evidence type="ECO:0000256" key="5">
    <source>
        <dbReference type="ARBA" id="ARBA00022679"/>
    </source>
</evidence>
<keyword evidence="5" id="KW-0808">Transferase</keyword>
<dbReference type="CDD" id="cd11299">
    <property type="entry name" value="O-FucT_plant"/>
    <property type="match status" value="1"/>
</dbReference>
<dbReference type="GO" id="GO:0005737">
    <property type="term" value="C:cytoplasm"/>
    <property type="evidence" value="ECO:0007669"/>
    <property type="project" value="TreeGrafter"/>
</dbReference>
<keyword evidence="11" id="KW-0294">Fucose metabolism</keyword>
<dbReference type="PIRSF" id="PIRSF009360">
    <property type="entry name" value="UCP009360"/>
    <property type="match status" value="1"/>
</dbReference>
<dbReference type="GO" id="GO:0006004">
    <property type="term" value="P:fucose metabolic process"/>
    <property type="evidence" value="ECO:0007669"/>
    <property type="project" value="UniProtKB-KW"/>
</dbReference>
<keyword evidence="9 14" id="KW-0472">Membrane</keyword>
<evidence type="ECO:0000256" key="2">
    <source>
        <dbReference type="ARBA" id="ARBA00004881"/>
    </source>
</evidence>
<evidence type="ECO:0000256" key="7">
    <source>
        <dbReference type="ARBA" id="ARBA00022968"/>
    </source>
</evidence>
<organism evidence="15 16">
    <name type="scientific">Buddleja alternifolia</name>
    <dbReference type="NCBI Taxonomy" id="168488"/>
    <lineage>
        <taxon>Eukaryota</taxon>
        <taxon>Viridiplantae</taxon>
        <taxon>Streptophyta</taxon>
        <taxon>Embryophyta</taxon>
        <taxon>Tracheophyta</taxon>
        <taxon>Spermatophyta</taxon>
        <taxon>Magnoliopsida</taxon>
        <taxon>eudicotyledons</taxon>
        <taxon>Gunneridae</taxon>
        <taxon>Pentapetalae</taxon>
        <taxon>asterids</taxon>
        <taxon>lamiids</taxon>
        <taxon>Lamiales</taxon>
        <taxon>Scrophulariaceae</taxon>
        <taxon>Buddlejeae</taxon>
        <taxon>Buddleja</taxon>
    </lineage>
</organism>
<accession>A0AAV6Y8Y7</accession>
<keyword evidence="4" id="KW-0328">Glycosyltransferase</keyword>
<evidence type="ECO:0000256" key="4">
    <source>
        <dbReference type="ARBA" id="ARBA00022676"/>
    </source>
</evidence>
<keyword evidence="8 14" id="KW-1133">Transmembrane helix</keyword>
<dbReference type="Pfam" id="PF10250">
    <property type="entry name" value="O-FucT"/>
    <property type="match status" value="1"/>
</dbReference>
<evidence type="ECO:0000256" key="10">
    <source>
        <dbReference type="ARBA" id="ARBA00023180"/>
    </source>
</evidence>
<comment type="similarity">
    <text evidence="3">Belongs to the glycosyltransferase GT106 family.</text>
</comment>
<gene>
    <name evidence="15" type="ORF">BUALT_Bualt01G0174000</name>
</gene>